<dbReference type="Proteomes" id="UP000188268">
    <property type="component" value="Unassembled WGS sequence"/>
</dbReference>
<dbReference type="AlphaFoldDB" id="A0A1R3KK22"/>
<evidence type="ECO:0000313" key="2">
    <source>
        <dbReference type="EMBL" id="OMP07430.1"/>
    </source>
</evidence>
<comment type="caution">
    <text evidence="2">The sequence shown here is derived from an EMBL/GenBank/DDBJ whole genome shotgun (WGS) entry which is preliminary data.</text>
</comment>
<sequence length="36" mass="4132">MVLYSEQLPCERAYGNDFNQSTGSDSSNQQNKEYNN</sequence>
<protein>
    <submittedName>
        <fullName evidence="2">Uncharacterized protein</fullName>
    </submittedName>
</protein>
<dbReference type="Gramene" id="OMP07430">
    <property type="protein sequence ID" value="OMP07430"/>
    <property type="gene ID" value="CCACVL1_01303"/>
</dbReference>
<proteinExistence type="predicted"/>
<dbReference type="EMBL" id="AWWV01004439">
    <property type="protein sequence ID" value="OMP07430.1"/>
    <property type="molecule type" value="Genomic_DNA"/>
</dbReference>
<keyword evidence="3" id="KW-1185">Reference proteome</keyword>
<name>A0A1R3KK22_COCAP</name>
<evidence type="ECO:0000313" key="3">
    <source>
        <dbReference type="Proteomes" id="UP000188268"/>
    </source>
</evidence>
<reference evidence="2 3" key="1">
    <citation type="submission" date="2013-09" db="EMBL/GenBank/DDBJ databases">
        <title>Corchorus capsularis genome sequencing.</title>
        <authorList>
            <person name="Alam M."/>
            <person name="Haque M.S."/>
            <person name="Islam M.S."/>
            <person name="Emdad E.M."/>
            <person name="Islam M.M."/>
            <person name="Ahmed B."/>
            <person name="Halim A."/>
            <person name="Hossen Q.M.M."/>
            <person name="Hossain M.Z."/>
            <person name="Ahmed R."/>
            <person name="Khan M.M."/>
            <person name="Islam R."/>
            <person name="Rashid M.M."/>
            <person name="Khan S.A."/>
            <person name="Rahman M.S."/>
            <person name="Alam M."/>
        </authorList>
    </citation>
    <scope>NUCLEOTIDE SEQUENCE [LARGE SCALE GENOMIC DNA]</scope>
    <source>
        <strain evidence="3">cv. CVL-1</strain>
        <tissue evidence="2">Whole seedling</tissue>
    </source>
</reference>
<accession>A0A1R3KK22</accession>
<feature type="region of interest" description="Disordered" evidence="1">
    <location>
        <begin position="1"/>
        <end position="36"/>
    </location>
</feature>
<feature type="compositionally biased region" description="Polar residues" evidence="1">
    <location>
        <begin position="17"/>
        <end position="36"/>
    </location>
</feature>
<organism evidence="2 3">
    <name type="scientific">Corchorus capsularis</name>
    <name type="common">Jute</name>
    <dbReference type="NCBI Taxonomy" id="210143"/>
    <lineage>
        <taxon>Eukaryota</taxon>
        <taxon>Viridiplantae</taxon>
        <taxon>Streptophyta</taxon>
        <taxon>Embryophyta</taxon>
        <taxon>Tracheophyta</taxon>
        <taxon>Spermatophyta</taxon>
        <taxon>Magnoliopsida</taxon>
        <taxon>eudicotyledons</taxon>
        <taxon>Gunneridae</taxon>
        <taxon>Pentapetalae</taxon>
        <taxon>rosids</taxon>
        <taxon>malvids</taxon>
        <taxon>Malvales</taxon>
        <taxon>Malvaceae</taxon>
        <taxon>Grewioideae</taxon>
        <taxon>Apeibeae</taxon>
        <taxon>Corchorus</taxon>
    </lineage>
</organism>
<evidence type="ECO:0000256" key="1">
    <source>
        <dbReference type="SAM" id="MobiDB-lite"/>
    </source>
</evidence>
<gene>
    <name evidence="2" type="ORF">CCACVL1_01303</name>
</gene>